<evidence type="ECO:0000313" key="2">
    <source>
        <dbReference type="EMBL" id="MEC4722700.1"/>
    </source>
</evidence>
<feature type="transmembrane region" description="Helical" evidence="1">
    <location>
        <begin position="12"/>
        <end position="32"/>
    </location>
</feature>
<keyword evidence="3" id="KW-1185">Reference proteome</keyword>
<keyword evidence="1" id="KW-0472">Membrane</keyword>
<gene>
    <name evidence="2" type="ORF">RY831_26390</name>
</gene>
<evidence type="ECO:0000256" key="1">
    <source>
        <dbReference type="SAM" id="Phobius"/>
    </source>
</evidence>
<keyword evidence="1" id="KW-1133">Transmembrane helix</keyword>
<proteinExistence type="predicted"/>
<name>A0ABU6JGQ1_9BURK</name>
<comment type="caution">
    <text evidence="2">The sequence shown here is derived from an EMBL/GenBank/DDBJ whole genome shotgun (WGS) entry which is preliminary data.</text>
</comment>
<reference evidence="2 3" key="1">
    <citation type="submission" date="2023-10" db="EMBL/GenBank/DDBJ databases">
        <title>Noviherbaspirillum sp. CPCC 100848 genome assembly.</title>
        <authorList>
            <person name="Li X.Y."/>
            <person name="Fang X.M."/>
        </authorList>
    </citation>
    <scope>NUCLEOTIDE SEQUENCE [LARGE SCALE GENOMIC DNA]</scope>
    <source>
        <strain evidence="2 3">CPCC 100848</strain>
    </source>
</reference>
<organism evidence="2 3">
    <name type="scientific">Noviherbaspirillum album</name>
    <dbReference type="NCBI Taxonomy" id="3080276"/>
    <lineage>
        <taxon>Bacteria</taxon>
        <taxon>Pseudomonadati</taxon>
        <taxon>Pseudomonadota</taxon>
        <taxon>Betaproteobacteria</taxon>
        <taxon>Burkholderiales</taxon>
        <taxon>Oxalobacteraceae</taxon>
        <taxon>Noviherbaspirillum</taxon>
    </lineage>
</organism>
<accession>A0ABU6JGQ1</accession>
<dbReference type="EMBL" id="JAWIIV010000034">
    <property type="protein sequence ID" value="MEC4722700.1"/>
    <property type="molecule type" value="Genomic_DNA"/>
</dbReference>
<keyword evidence="1" id="KW-0812">Transmembrane</keyword>
<dbReference type="RefSeq" id="WP_326509366.1">
    <property type="nucleotide sequence ID" value="NZ_JAWIIV010000034.1"/>
</dbReference>
<dbReference type="Proteomes" id="UP001352263">
    <property type="component" value="Unassembled WGS sequence"/>
</dbReference>
<sequence>MQQMIDPDTGNAGTLGMVFRSAIAGAIGVWAVDRLDWFLFRQEDPQARQLIDHVRPQELDPAHVAAQKAVTFMGTSLHPAQPYPAGVAIH</sequence>
<protein>
    <submittedName>
        <fullName evidence="2">Uncharacterized protein</fullName>
    </submittedName>
</protein>
<evidence type="ECO:0000313" key="3">
    <source>
        <dbReference type="Proteomes" id="UP001352263"/>
    </source>
</evidence>